<dbReference type="InterPro" id="IPR011322">
    <property type="entry name" value="N-reg_PII-like_a/b"/>
</dbReference>
<name>A0ABU3F8D5_9ENTE</name>
<keyword evidence="2" id="KW-1185">Reference proteome</keyword>
<evidence type="ECO:0000313" key="2">
    <source>
        <dbReference type="Proteomes" id="UP001181046"/>
    </source>
</evidence>
<sequence>MYNKSAIRMLVVIVSQKNMAKAHSIFTSQNAPLQYLCIGEGTATNEILDLLGLGISEKAILFCPVLNSQVPDLFKALAEGLSLYKPNRGCAFTFPISGASSYITKILAAKTPETIQKPDEREESQMIHEAKHSLLIVTINRGFSEEVMTAATAAGAGGGTVVHARRLDSQETMKKWGISIQPEKEMVYIIVEQAKKIAIMQAISDQCGLLSDAQGVLLSIPVDGVLGLNTNTFL</sequence>
<dbReference type="InterPro" id="IPR015867">
    <property type="entry name" value="N-reg_PII/ATP_PRibTrfase_C"/>
</dbReference>
<evidence type="ECO:0000313" key="1">
    <source>
        <dbReference type="EMBL" id="MDT2758918.1"/>
    </source>
</evidence>
<proteinExistence type="predicted"/>
<dbReference type="Gene3D" id="3.30.70.120">
    <property type="match status" value="1"/>
</dbReference>
<protein>
    <submittedName>
        <fullName evidence="1">Transposase</fullName>
    </submittedName>
</protein>
<gene>
    <name evidence="1" type="ORF">P7H27_03990</name>
</gene>
<accession>A0ABU3F8D5</accession>
<dbReference type="RefSeq" id="WP_137618904.1">
    <property type="nucleotide sequence ID" value="NZ_BJDX01000006.1"/>
</dbReference>
<reference evidence="1" key="1">
    <citation type="submission" date="2023-03" db="EMBL/GenBank/DDBJ databases">
        <authorList>
            <person name="Shen W."/>
            <person name="Cai J."/>
        </authorList>
    </citation>
    <scope>NUCLEOTIDE SEQUENCE</scope>
    <source>
        <strain evidence="1">P66-3</strain>
    </source>
</reference>
<dbReference type="SUPFAM" id="SSF54913">
    <property type="entry name" value="GlnB-like"/>
    <property type="match status" value="1"/>
</dbReference>
<comment type="caution">
    <text evidence="1">The sequence shown here is derived from an EMBL/GenBank/DDBJ whole genome shotgun (WGS) entry which is preliminary data.</text>
</comment>
<organism evidence="1 2">
    <name type="scientific">Enterococcus xiangfangensis</name>
    <dbReference type="NCBI Taxonomy" id="1296537"/>
    <lineage>
        <taxon>Bacteria</taxon>
        <taxon>Bacillati</taxon>
        <taxon>Bacillota</taxon>
        <taxon>Bacilli</taxon>
        <taxon>Lactobacillales</taxon>
        <taxon>Enterococcaceae</taxon>
        <taxon>Enterococcus</taxon>
    </lineage>
</organism>
<dbReference type="EMBL" id="JARQAJ010000001">
    <property type="protein sequence ID" value="MDT2758918.1"/>
    <property type="molecule type" value="Genomic_DNA"/>
</dbReference>
<dbReference type="Proteomes" id="UP001181046">
    <property type="component" value="Unassembled WGS sequence"/>
</dbReference>